<evidence type="ECO:0000259" key="3">
    <source>
        <dbReference type="Pfam" id="PF19803"/>
    </source>
</evidence>
<comment type="caution">
    <text evidence="4">The sequence shown here is derived from an EMBL/GenBank/DDBJ whole genome shotgun (WGS) entry which is preliminary data.</text>
</comment>
<organism evidence="4 5">
    <name type="scientific">Nocardia macrotermitis</name>
    <dbReference type="NCBI Taxonomy" id="2585198"/>
    <lineage>
        <taxon>Bacteria</taxon>
        <taxon>Bacillati</taxon>
        <taxon>Actinomycetota</taxon>
        <taxon>Actinomycetes</taxon>
        <taxon>Mycobacteriales</taxon>
        <taxon>Nocardiaceae</taxon>
        <taxon>Nocardia</taxon>
    </lineage>
</organism>
<feature type="transmembrane region" description="Helical" evidence="2">
    <location>
        <begin position="12"/>
        <end position="33"/>
    </location>
</feature>
<feature type="transmembrane region" description="Helical" evidence="2">
    <location>
        <begin position="58"/>
        <end position="79"/>
    </location>
</feature>
<keyword evidence="5" id="KW-1185">Reference proteome</keyword>
<evidence type="ECO:0000256" key="2">
    <source>
        <dbReference type="SAM" id="Phobius"/>
    </source>
</evidence>
<dbReference type="PROSITE" id="PS51257">
    <property type="entry name" value="PROKAR_LIPOPROTEIN"/>
    <property type="match status" value="1"/>
</dbReference>
<evidence type="ECO:0000313" key="5">
    <source>
        <dbReference type="Proteomes" id="UP000438448"/>
    </source>
</evidence>
<dbReference type="RefSeq" id="WP_153414584.1">
    <property type="nucleotide sequence ID" value="NZ_WEGK01000015.1"/>
</dbReference>
<protein>
    <recommendedName>
        <fullName evidence="3">DUF6286 domain-containing protein</fullName>
    </recommendedName>
</protein>
<feature type="domain" description="DUF6286" evidence="3">
    <location>
        <begin position="69"/>
        <end position="169"/>
    </location>
</feature>
<proteinExistence type="predicted"/>
<dbReference type="Proteomes" id="UP000438448">
    <property type="component" value="Unassembled WGS sequence"/>
</dbReference>
<accession>A0A7K0DAP1</accession>
<dbReference type="AlphaFoldDB" id="A0A7K0DAP1"/>
<feature type="region of interest" description="Disordered" evidence="1">
    <location>
        <begin position="161"/>
        <end position="196"/>
    </location>
</feature>
<keyword evidence="2" id="KW-0812">Transmembrane</keyword>
<sequence length="196" mass="20873">MKRRPRRARPAMVVAVVLLAACVIVAGVLIQHLTGTSEFVSYDRIVARLHEVTWDNRWVAVVGVILVATGLVLLTLAILPGRPIILPLTDDDGFTAGVARRGLRSALQDAAQSVDGVRSARVRLRHKKVSVKIHTDSVHATGLTDHVYAVVNDRVASIGPTPTPRVVITTHSGRGPKTSADVQPASGGQRVVGSRG</sequence>
<reference evidence="4 5" key="1">
    <citation type="submission" date="2019-10" db="EMBL/GenBank/DDBJ databases">
        <title>Nocardia macrotermitis sp. nov. and Nocardia aurantia sp. nov., isolated from the gut of fungus growing-termite Macrotermes natalensis.</title>
        <authorList>
            <person name="Benndorf R."/>
            <person name="Schwitalla J."/>
            <person name="Martin K."/>
            <person name="De Beer W."/>
            <person name="Kaster A.-K."/>
            <person name="Vollmers J."/>
            <person name="Poulsen M."/>
            <person name="Beemelmanns C."/>
        </authorList>
    </citation>
    <scope>NUCLEOTIDE SEQUENCE [LARGE SCALE GENOMIC DNA]</scope>
    <source>
        <strain evidence="4 5">RB20</strain>
    </source>
</reference>
<dbReference type="EMBL" id="WEGK01000015">
    <property type="protein sequence ID" value="MQY22748.1"/>
    <property type="molecule type" value="Genomic_DNA"/>
</dbReference>
<name>A0A7K0DAP1_9NOCA</name>
<dbReference type="Pfam" id="PF19803">
    <property type="entry name" value="DUF6286"/>
    <property type="match status" value="1"/>
</dbReference>
<evidence type="ECO:0000313" key="4">
    <source>
        <dbReference type="EMBL" id="MQY22748.1"/>
    </source>
</evidence>
<gene>
    <name evidence="4" type="ORF">NRB20_58700</name>
</gene>
<keyword evidence="2" id="KW-1133">Transmembrane helix</keyword>
<dbReference type="OrthoDB" id="4562682at2"/>
<dbReference type="InterPro" id="IPR046253">
    <property type="entry name" value="DUF6286"/>
</dbReference>
<evidence type="ECO:0000256" key="1">
    <source>
        <dbReference type="SAM" id="MobiDB-lite"/>
    </source>
</evidence>
<keyword evidence="2" id="KW-0472">Membrane</keyword>